<feature type="non-terminal residue" evidence="1">
    <location>
        <position position="88"/>
    </location>
</feature>
<protein>
    <submittedName>
        <fullName evidence="1">Uncharacterized protein</fullName>
    </submittedName>
</protein>
<gene>
    <name evidence="1" type="ORF">Mgra_00010172</name>
</gene>
<feature type="non-terminal residue" evidence="1">
    <location>
        <position position="1"/>
    </location>
</feature>
<comment type="caution">
    <text evidence="1">The sequence shown here is derived from an EMBL/GenBank/DDBJ whole genome shotgun (WGS) entry which is preliminary data.</text>
</comment>
<sequence length="88" mass="10687">QNIEISINPINKQKNWRIEENNEWLFFTFEKAKCNKLIRVEGELNRFYICYPPKITWRFIELFSSLIKLFTQMDISTTFIGNLAYFIN</sequence>
<dbReference type="EMBL" id="JABEBT010000232">
    <property type="protein sequence ID" value="KAF7623536.1"/>
    <property type="molecule type" value="Genomic_DNA"/>
</dbReference>
<accession>A0A8S9ZAJ3</accession>
<dbReference type="AlphaFoldDB" id="A0A8S9ZAJ3"/>
<proteinExistence type="predicted"/>
<dbReference type="Proteomes" id="UP000605970">
    <property type="component" value="Unassembled WGS sequence"/>
</dbReference>
<organism evidence="1 2">
    <name type="scientific">Meloidogyne graminicola</name>
    <dbReference type="NCBI Taxonomy" id="189291"/>
    <lineage>
        <taxon>Eukaryota</taxon>
        <taxon>Metazoa</taxon>
        <taxon>Ecdysozoa</taxon>
        <taxon>Nematoda</taxon>
        <taxon>Chromadorea</taxon>
        <taxon>Rhabditida</taxon>
        <taxon>Tylenchina</taxon>
        <taxon>Tylenchomorpha</taxon>
        <taxon>Tylenchoidea</taxon>
        <taxon>Meloidogynidae</taxon>
        <taxon>Meloidogyninae</taxon>
        <taxon>Meloidogyne</taxon>
    </lineage>
</organism>
<evidence type="ECO:0000313" key="1">
    <source>
        <dbReference type="EMBL" id="KAF7623536.1"/>
    </source>
</evidence>
<name>A0A8S9ZAJ3_9BILA</name>
<keyword evidence="2" id="KW-1185">Reference proteome</keyword>
<reference evidence="1" key="1">
    <citation type="journal article" date="2020" name="Ecol. Evol.">
        <title>Genome structure and content of the rice root-knot nematode (Meloidogyne graminicola).</title>
        <authorList>
            <person name="Phan N.T."/>
            <person name="Danchin E.G.J."/>
            <person name="Klopp C."/>
            <person name="Perfus-Barbeoch L."/>
            <person name="Kozlowski D.K."/>
            <person name="Koutsovoulos G.D."/>
            <person name="Lopez-Roques C."/>
            <person name="Bouchez O."/>
            <person name="Zahm M."/>
            <person name="Besnard G."/>
            <person name="Bellafiore S."/>
        </authorList>
    </citation>
    <scope>NUCLEOTIDE SEQUENCE</scope>
    <source>
        <strain evidence="1">VN-18</strain>
    </source>
</reference>
<evidence type="ECO:0000313" key="2">
    <source>
        <dbReference type="Proteomes" id="UP000605970"/>
    </source>
</evidence>